<dbReference type="Gene3D" id="3.40.630.30">
    <property type="match status" value="1"/>
</dbReference>
<dbReference type="STRING" id="547558.Mmah_1014"/>
<dbReference type="KEGG" id="mmh:Mmah_1014"/>
<organism evidence="1 2">
    <name type="scientific">Methanohalophilus mahii (strain ATCC 35705 / DSM 5219 / SLP)</name>
    <dbReference type="NCBI Taxonomy" id="547558"/>
    <lineage>
        <taxon>Archaea</taxon>
        <taxon>Methanobacteriati</taxon>
        <taxon>Methanobacteriota</taxon>
        <taxon>Stenosarchaea group</taxon>
        <taxon>Methanomicrobia</taxon>
        <taxon>Methanosarcinales</taxon>
        <taxon>Methanosarcinaceae</taxon>
        <taxon>Methanohalophilus</taxon>
    </lineage>
</organism>
<dbReference type="Proteomes" id="UP000001059">
    <property type="component" value="Chromosome"/>
</dbReference>
<evidence type="ECO:0008006" key="3">
    <source>
        <dbReference type="Google" id="ProtNLM"/>
    </source>
</evidence>
<sequence length="88" mass="10255">MVEIRWTEGIDGFNEVYQVRRKVFIGEQNVPEELKSDENDPIARHITIFDKNKPIAIGRLFEKIICFTQAGYEDLPMCGYACIWDNTN</sequence>
<evidence type="ECO:0000313" key="2">
    <source>
        <dbReference type="Proteomes" id="UP000001059"/>
    </source>
</evidence>
<keyword evidence="2" id="KW-1185">Reference proteome</keyword>
<protein>
    <recommendedName>
        <fullName evidence="3">GCN5-related N-acetyltransferase</fullName>
    </recommendedName>
</protein>
<dbReference type="EMBL" id="CP001994">
    <property type="protein sequence ID" value="ADE36532.1"/>
    <property type="molecule type" value="Genomic_DNA"/>
</dbReference>
<dbReference type="InterPro" id="IPR016181">
    <property type="entry name" value="Acyl_CoA_acyltransferase"/>
</dbReference>
<dbReference type="HOGENOM" id="CLU_2461809_0_0_2"/>
<dbReference type="AlphaFoldDB" id="D5EBI1"/>
<evidence type="ECO:0000313" key="1">
    <source>
        <dbReference type="EMBL" id="ADE36532.1"/>
    </source>
</evidence>
<dbReference type="SUPFAM" id="SSF55729">
    <property type="entry name" value="Acyl-CoA N-acyltransferases (Nat)"/>
    <property type="match status" value="1"/>
</dbReference>
<proteinExistence type="predicted"/>
<reference evidence="1 2" key="1">
    <citation type="submission" date="2010-03" db="EMBL/GenBank/DDBJ databases">
        <title>The complete genome of Methanohalophilus mahii DSM 5219.</title>
        <authorList>
            <consortium name="US DOE Joint Genome Institute (JGI-PGF)"/>
            <person name="Lucas S."/>
            <person name="Copeland A."/>
            <person name="Lapidus A."/>
            <person name="Glavina del Rio T."/>
            <person name="Dalin E."/>
            <person name="Tice H."/>
            <person name="Bruce D."/>
            <person name="Goodwin L."/>
            <person name="Pitluck S."/>
            <person name="Kyrpides N."/>
            <person name="Mavromatis K."/>
            <person name="Ivanova N."/>
            <person name="Lykidis A."/>
            <person name="Saunders E."/>
            <person name="Brettin T."/>
            <person name="Detter J.C."/>
            <person name="Han C."/>
            <person name="Land M."/>
            <person name="Hauser L."/>
            <person name="Markowitz V."/>
            <person name="Cheng J.-F."/>
            <person name="Hugenholtz P."/>
            <person name="Woyke T."/>
            <person name="Wu D."/>
            <person name="Spring S."/>
            <person name="Schneider S."/>
            <person name="Schroeder M."/>
            <person name="Klenk H.-P."/>
            <person name="Eisen J.A."/>
        </authorList>
    </citation>
    <scope>NUCLEOTIDE SEQUENCE [LARGE SCALE GENOMIC DNA]</scope>
    <source>
        <strain evidence="2">ATCC 35705 / DSM 5219 / SLP</strain>
    </source>
</reference>
<accession>D5EBI1</accession>
<gene>
    <name evidence="1" type="ordered locus">Mmah_1014</name>
</gene>
<name>D5EBI1_METMS</name>